<keyword evidence="2" id="KW-1185">Reference proteome</keyword>
<gene>
    <name evidence="1" type="ORF">J1N35_022616</name>
</gene>
<proteinExistence type="predicted"/>
<organism evidence="1 2">
    <name type="scientific">Gossypium stocksii</name>
    <dbReference type="NCBI Taxonomy" id="47602"/>
    <lineage>
        <taxon>Eukaryota</taxon>
        <taxon>Viridiplantae</taxon>
        <taxon>Streptophyta</taxon>
        <taxon>Embryophyta</taxon>
        <taxon>Tracheophyta</taxon>
        <taxon>Spermatophyta</taxon>
        <taxon>Magnoliopsida</taxon>
        <taxon>eudicotyledons</taxon>
        <taxon>Gunneridae</taxon>
        <taxon>Pentapetalae</taxon>
        <taxon>rosids</taxon>
        <taxon>malvids</taxon>
        <taxon>Malvales</taxon>
        <taxon>Malvaceae</taxon>
        <taxon>Malvoideae</taxon>
        <taxon>Gossypium</taxon>
    </lineage>
</organism>
<accession>A0A9D4A346</accession>
<dbReference type="Proteomes" id="UP000828251">
    <property type="component" value="Unassembled WGS sequence"/>
</dbReference>
<comment type="caution">
    <text evidence="1">The sequence shown here is derived from an EMBL/GenBank/DDBJ whole genome shotgun (WGS) entry which is preliminary data.</text>
</comment>
<name>A0A9D4A346_9ROSI</name>
<dbReference type="EMBL" id="JAIQCV010000007">
    <property type="protein sequence ID" value="KAH1082855.1"/>
    <property type="molecule type" value="Genomic_DNA"/>
</dbReference>
<reference evidence="1 2" key="1">
    <citation type="journal article" date="2021" name="Plant Biotechnol. J.">
        <title>Multi-omics assisted identification of the key and species-specific regulatory components of drought-tolerant mechanisms in Gossypium stocksii.</title>
        <authorList>
            <person name="Yu D."/>
            <person name="Ke L."/>
            <person name="Zhang D."/>
            <person name="Wu Y."/>
            <person name="Sun Y."/>
            <person name="Mei J."/>
            <person name="Sun J."/>
            <person name="Sun Y."/>
        </authorList>
    </citation>
    <scope>NUCLEOTIDE SEQUENCE [LARGE SCALE GENOMIC DNA]</scope>
    <source>
        <strain evidence="2">cv. E1</strain>
        <tissue evidence="1">Leaf</tissue>
    </source>
</reference>
<protein>
    <submittedName>
        <fullName evidence="1">Uncharacterized protein</fullName>
    </submittedName>
</protein>
<sequence>MLDMMEQMRKMCQKISRVLPPREEVMYDVSNLVLEDPCIIVDHLKLDNSSQQEFEPKIMGMN</sequence>
<dbReference type="AlphaFoldDB" id="A0A9D4A346"/>
<evidence type="ECO:0000313" key="1">
    <source>
        <dbReference type="EMBL" id="KAH1082855.1"/>
    </source>
</evidence>
<evidence type="ECO:0000313" key="2">
    <source>
        <dbReference type="Proteomes" id="UP000828251"/>
    </source>
</evidence>